<evidence type="ECO:0000313" key="2">
    <source>
        <dbReference type="EMBL" id="KUJ80571.1"/>
    </source>
</evidence>
<name>A0A0X3TZU6_9RHOB</name>
<accession>A0A0X3TZU6</accession>
<evidence type="ECO:0000313" key="3">
    <source>
        <dbReference type="Proteomes" id="UP000053791"/>
    </source>
</evidence>
<dbReference type="STRING" id="1685379.AVO45_05865"/>
<gene>
    <name evidence="2" type="ORF">AVO45_05865</name>
</gene>
<feature type="chain" id="PRO_5007054616" evidence="1">
    <location>
        <begin position="19"/>
        <end position="98"/>
    </location>
</feature>
<sequence>MFRLALAALLLASPLAAAETKQQSCEYQAQVVAAIQKARLDKVKERDVPQAIAETNPTWPENYNAAIPLITPWVYEQKMRDVRKHDLSAAWLELCLQQ</sequence>
<feature type="signal peptide" evidence="1">
    <location>
        <begin position="1"/>
        <end position="18"/>
    </location>
</feature>
<proteinExistence type="predicted"/>
<dbReference type="EMBL" id="LQBQ01000012">
    <property type="protein sequence ID" value="KUJ80571.1"/>
    <property type="molecule type" value="Genomic_DNA"/>
</dbReference>
<dbReference type="Proteomes" id="UP000053791">
    <property type="component" value="Unassembled WGS sequence"/>
</dbReference>
<keyword evidence="3" id="KW-1185">Reference proteome</keyword>
<organism evidence="2 3">
    <name type="scientific">Ruegeria marisrubri</name>
    <dbReference type="NCBI Taxonomy" id="1685379"/>
    <lineage>
        <taxon>Bacteria</taxon>
        <taxon>Pseudomonadati</taxon>
        <taxon>Pseudomonadota</taxon>
        <taxon>Alphaproteobacteria</taxon>
        <taxon>Rhodobacterales</taxon>
        <taxon>Roseobacteraceae</taxon>
        <taxon>Ruegeria</taxon>
    </lineage>
</organism>
<dbReference type="RefSeq" id="WP_068345967.1">
    <property type="nucleotide sequence ID" value="NZ_LQBQ01000012.1"/>
</dbReference>
<dbReference type="AlphaFoldDB" id="A0A0X3TZU6"/>
<reference evidence="2 3" key="1">
    <citation type="submission" date="2015-12" db="EMBL/GenBank/DDBJ databases">
        <authorList>
            <person name="Shamseldin A."/>
            <person name="Moawad H."/>
            <person name="Abd El-Rahim W.M."/>
            <person name="Sadowsky M.J."/>
        </authorList>
    </citation>
    <scope>NUCLEOTIDE SEQUENCE [LARGE SCALE GENOMIC DNA]</scope>
    <source>
        <strain evidence="2 3">ZGT118</strain>
    </source>
</reference>
<keyword evidence="1" id="KW-0732">Signal</keyword>
<dbReference type="OrthoDB" id="7726473at2"/>
<comment type="caution">
    <text evidence="2">The sequence shown here is derived from an EMBL/GenBank/DDBJ whole genome shotgun (WGS) entry which is preliminary data.</text>
</comment>
<evidence type="ECO:0000256" key="1">
    <source>
        <dbReference type="SAM" id="SignalP"/>
    </source>
</evidence>
<protein>
    <submittedName>
        <fullName evidence="2">Uncharacterized protein</fullName>
    </submittedName>
</protein>